<dbReference type="STRING" id="564137.SAMN04488238_103208"/>
<evidence type="ECO:0000256" key="2">
    <source>
        <dbReference type="SAM" id="SignalP"/>
    </source>
</evidence>
<feature type="region of interest" description="Disordered" evidence="1">
    <location>
        <begin position="90"/>
        <end position="127"/>
    </location>
</feature>
<protein>
    <recommendedName>
        <fullName evidence="5">Excalibur calcium-binding domain-containing protein</fullName>
    </recommendedName>
</protein>
<evidence type="ECO:0000313" key="3">
    <source>
        <dbReference type="EMBL" id="SDW73193.1"/>
    </source>
</evidence>
<proteinExistence type="predicted"/>
<feature type="compositionally biased region" description="Polar residues" evidence="1">
    <location>
        <begin position="90"/>
        <end position="116"/>
    </location>
</feature>
<gene>
    <name evidence="3" type="ORF">SAMN04488238_103208</name>
</gene>
<feature type="signal peptide" evidence="2">
    <location>
        <begin position="1"/>
        <end position="20"/>
    </location>
</feature>
<dbReference type="RefSeq" id="WP_092886670.1">
    <property type="nucleotide sequence ID" value="NZ_CP061498.1"/>
</dbReference>
<dbReference type="OrthoDB" id="7951357at2"/>
<dbReference type="AlphaFoldDB" id="A0A1H2VXZ5"/>
<keyword evidence="4" id="KW-1185">Reference proteome</keyword>
<feature type="compositionally biased region" description="Basic and acidic residues" evidence="1">
    <location>
        <begin position="244"/>
        <end position="253"/>
    </location>
</feature>
<organism evidence="3 4">
    <name type="scientific">Roseicitreum antarcticum</name>
    <dbReference type="NCBI Taxonomy" id="564137"/>
    <lineage>
        <taxon>Bacteria</taxon>
        <taxon>Pseudomonadati</taxon>
        <taxon>Pseudomonadota</taxon>
        <taxon>Alphaproteobacteria</taxon>
        <taxon>Rhodobacterales</taxon>
        <taxon>Paracoccaceae</taxon>
        <taxon>Roseicitreum</taxon>
    </lineage>
</organism>
<dbReference type="PROSITE" id="PS51257">
    <property type="entry name" value="PROKAR_LIPOPROTEIN"/>
    <property type="match status" value="1"/>
</dbReference>
<dbReference type="Proteomes" id="UP000198539">
    <property type="component" value="Unassembled WGS sequence"/>
</dbReference>
<sequence>MRFPLLAALPLITLAFLAGCAQPNIPDSGAVAGGGVGFGDYNAYLRQREAMQSQQAATNTQPSQPYSIPPETPVGVAAVAAVRPGAAFQQTQAALSRPNTTQQPVAQPSAPIQLTTPPRPASAPPQPETFLTGPVATEPAVRQRGVSDEQDFDAVAARETIESDAARLAQQRAQYQEIRVDSVPGNGESGGPNVMAYALGTQHRVGEERYRRLHPLRWRRWESACAAYRTQDLAQEAFLSGGGPDRDPDHLDPDGDGFACWWDPQPFREAARAAAANAQ</sequence>
<accession>A0A1H2VXZ5</accession>
<feature type="compositionally biased region" description="Pro residues" evidence="1">
    <location>
        <begin position="117"/>
        <end position="127"/>
    </location>
</feature>
<name>A0A1H2VXZ5_9RHOB</name>
<dbReference type="EMBL" id="FNOM01000003">
    <property type="protein sequence ID" value="SDW73193.1"/>
    <property type="molecule type" value="Genomic_DNA"/>
</dbReference>
<keyword evidence="2" id="KW-0732">Signal</keyword>
<reference evidence="3 4" key="1">
    <citation type="submission" date="2016-10" db="EMBL/GenBank/DDBJ databases">
        <authorList>
            <person name="de Groot N.N."/>
        </authorList>
    </citation>
    <scope>NUCLEOTIDE SEQUENCE [LARGE SCALE GENOMIC DNA]</scope>
    <source>
        <strain evidence="3 4">CGMCC 1.8894</strain>
    </source>
</reference>
<feature type="chain" id="PRO_5011787989" description="Excalibur calcium-binding domain-containing protein" evidence="2">
    <location>
        <begin position="21"/>
        <end position="279"/>
    </location>
</feature>
<feature type="region of interest" description="Disordered" evidence="1">
    <location>
        <begin position="238"/>
        <end position="258"/>
    </location>
</feature>
<evidence type="ECO:0000256" key="1">
    <source>
        <dbReference type="SAM" id="MobiDB-lite"/>
    </source>
</evidence>
<evidence type="ECO:0000313" key="4">
    <source>
        <dbReference type="Proteomes" id="UP000198539"/>
    </source>
</evidence>
<evidence type="ECO:0008006" key="5">
    <source>
        <dbReference type="Google" id="ProtNLM"/>
    </source>
</evidence>